<evidence type="ECO:0000313" key="1">
    <source>
        <dbReference type="EMBL" id="CAB4590801.1"/>
    </source>
</evidence>
<gene>
    <name evidence="1" type="ORF">UFOPK1811_00154</name>
</gene>
<reference evidence="1" key="1">
    <citation type="submission" date="2020-05" db="EMBL/GenBank/DDBJ databases">
        <authorList>
            <person name="Chiriac C."/>
            <person name="Salcher M."/>
            <person name="Ghai R."/>
            <person name="Kavagutti S V."/>
        </authorList>
    </citation>
    <scope>NUCLEOTIDE SEQUENCE</scope>
</reference>
<name>A0A6J6FQ33_9ZZZZ</name>
<dbReference type="AlphaFoldDB" id="A0A6J6FQ33"/>
<proteinExistence type="predicted"/>
<sequence>MVFEAVIPGGKLQAPVASRTCWANWQGEVETEVLVVGVSQENPFQP</sequence>
<dbReference type="EMBL" id="CAEZUJ010000003">
    <property type="protein sequence ID" value="CAB4590801.1"/>
    <property type="molecule type" value="Genomic_DNA"/>
</dbReference>
<accession>A0A6J6FQ33</accession>
<organism evidence="1">
    <name type="scientific">freshwater metagenome</name>
    <dbReference type="NCBI Taxonomy" id="449393"/>
    <lineage>
        <taxon>unclassified sequences</taxon>
        <taxon>metagenomes</taxon>
        <taxon>ecological metagenomes</taxon>
    </lineage>
</organism>
<protein>
    <submittedName>
        <fullName evidence="1">Unannotated protein</fullName>
    </submittedName>
</protein>